<reference evidence="1 2" key="1">
    <citation type="journal article" date="2024" name="Ann. Entomol. Soc. Am.">
        <title>Genomic analyses of the southern and eastern yellowjacket wasps (Hymenoptera: Vespidae) reveal evolutionary signatures of social life.</title>
        <authorList>
            <person name="Catto M.A."/>
            <person name="Caine P.B."/>
            <person name="Orr S.E."/>
            <person name="Hunt B.G."/>
            <person name="Goodisman M.A.D."/>
        </authorList>
    </citation>
    <scope>NUCLEOTIDE SEQUENCE [LARGE SCALE GENOMIC DNA]</scope>
    <source>
        <strain evidence="1">232</strain>
        <tissue evidence="1">Head and thorax</tissue>
    </source>
</reference>
<protein>
    <submittedName>
        <fullName evidence="1">Uncharacterized protein</fullName>
    </submittedName>
</protein>
<accession>A0ABD2CUN5</accession>
<gene>
    <name evidence="1" type="ORF">V1477_003003</name>
</gene>
<dbReference type="EMBL" id="JAYRBN010000031">
    <property type="protein sequence ID" value="KAL2748360.1"/>
    <property type="molecule type" value="Genomic_DNA"/>
</dbReference>
<dbReference type="AlphaFoldDB" id="A0ABD2CUN5"/>
<keyword evidence="2" id="KW-1185">Reference proteome</keyword>
<comment type="caution">
    <text evidence="1">The sequence shown here is derived from an EMBL/GenBank/DDBJ whole genome shotgun (WGS) entry which is preliminary data.</text>
</comment>
<sequence>MNPHEREAPRPSGWFSDSEILPVCIRGYPLSPNDEPVQCGVDIWDDRMHFEKAMLDRASRSMP</sequence>
<dbReference type="Proteomes" id="UP001607303">
    <property type="component" value="Unassembled WGS sequence"/>
</dbReference>
<evidence type="ECO:0000313" key="1">
    <source>
        <dbReference type="EMBL" id="KAL2748360.1"/>
    </source>
</evidence>
<organism evidence="1 2">
    <name type="scientific">Vespula maculifrons</name>
    <name type="common">Eastern yellow jacket</name>
    <name type="synonym">Wasp</name>
    <dbReference type="NCBI Taxonomy" id="7453"/>
    <lineage>
        <taxon>Eukaryota</taxon>
        <taxon>Metazoa</taxon>
        <taxon>Ecdysozoa</taxon>
        <taxon>Arthropoda</taxon>
        <taxon>Hexapoda</taxon>
        <taxon>Insecta</taxon>
        <taxon>Pterygota</taxon>
        <taxon>Neoptera</taxon>
        <taxon>Endopterygota</taxon>
        <taxon>Hymenoptera</taxon>
        <taxon>Apocrita</taxon>
        <taxon>Aculeata</taxon>
        <taxon>Vespoidea</taxon>
        <taxon>Vespidae</taxon>
        <taxon>Vespinae</taxon>
        <taxon>Vespula</taxon>
    </lineage>
</organism>
<evidence type="ECO:0000313" key="2">
    <source>
        <dbReference type="Proteomes" id="UP001607303"/>
    </source>
</evidence>
<name>A0ABD2CUN5_VESMC</name>
<proteinExistence type="predicted"/>